<dbReference type="PANTHER" id="PTHR42928:SF5">
    <property type="entry name" value="BLR1237 PROTEIN"/>
    <property type="match status" value="1"/>
</dbReference>
<evidence type="ECO:0000313" key="3">
    <source>
        <dbReference type="EMBL" id="SDP87555.1"/>
    </source>
</evidence>
<reference evidence="4" key="1">
    <citation type="submission" date="2016-10" db="EMBL/GenBank/DDBJ databases">
        <authorList>
            <person name="Varghese N."/>
            <person name="Submissions S."/>
        </authorList>
    </citation>
    <scope>NUCLEOTIDE SEQUENCE [LARGE SCALE GENOMIC DNA]</scope>
    <source>
        <strain evidence="4">DSM 17101</strain>
    </source>
</reference>
<protein>
    <submittedName>
        <fullName evidence="3">Tripartite-type tricarboxylate transporter, receptor component TctC</fullName>
    </submittedName>
</protein>
<dbReference type="Pfam" id="PF03401">
    <property type="entry name" value="TctC"/>
    <property type="match status" value="1"/>
</dbReference>
<dbReference type="PROSITE" id="PS51318">
    <property type="entry name" value="TAT"/>
    <property type="match status" value="1"/>
</dbReference>
<keyword evidence="2" id="KW-0732">Signal</keyword>
<feature type="chain" id="PRO_5011770656" evidence="2">
    <location>
        <begin position="40"/>
        <end position="336"/>
    </location>
</feature>
<name>A0A1H0WAS3_9BURK</name>
<dbReference type="SUPFAM" id="SSF53850">
    <property type="entry name" value="Periplasmic binding protein-like II"/>
    <property type="match status" value="1"/>
</dbReference>
<dbReference type="AlphaFoldDB" id="A0A1H0WAS3"/>
<dbReference type="InterPro" id="IPR042100">
    <property type="entry name" value="Bug_dom1"/>
</dbReference>
<dbReference type="Gene3D" id="3.40.190.10">
    <property type="entry name" value="Periplasmic binding protein-like II"/>
    <property type="match status" value="1"/>
</dbReference>
<dbReference type="EMBL" id="FNJL01000035">
    <property type="protein sequence ID" value="SDP87555.1"/>
    <property type="molecule type" value="Genomic_DNA"/>
</dbReference>
<proteinExistence type="inferred from homology"/>
<evidence type="ECO:0000256" key="1">
    <source>
        <dbReference type="ARBA" id="ARBA00006987"/>
    </source>
</evidence>
<keyword evidence="4" id="KW-1185">Reference proteome</keyword>
<dbReference type="Proteomes" id="UP000199317">
    <property type="component" value="Unassembled WGS sequence"/>
</dbReference>
<evidence type="ECO:0000313" key="4">
    <source>
        <dbReference type="Proteomes" id="UP000199317"/>
    </source>
</evidence>
<dbReference type="RefSeq" id="WP_092838861.1">
    <property type="nucleotide sequence ID" value="NZ_FNJL01000035.1"/>
</dbReference>
<dbReference type="InterPro" id="IPR006311">
    <property type="entry name" value="TAT_signal"/>
</dbReference>
<comment type="similarity">
    <text evidence="1">Belongs to the UPF0065 (bug) family.</text>
</comment>
<dbReference type="OrthoDB" id="8678477at2"/>
<keyword evidence="3" id="KW-0675">Receptor</keyword>
<feature type="signal peptide" evidence="2">
    <location>
        <begin position="1"/>
        <end position="39"/>
    </location>
</feature>
<dbReference type="InterPro" id="IPR005064">
    <property type="entry name" value="BUG"/>
</dbReference>
<evidence type="ECO:0000256" key="2">
    <source>
        <dbReference type="SAM" id="SignalP"/>
    </source>
</evidence>
<sequence length="336" mass="34838">MTKQRAGAASIAAMPTLSRRDLLAAALLAAGGGAAQAQAWPERTVRVVVPYPAGGTSDQIARLLMARLSTSLGQSFFVDNKPGATGTLGALDVMRAPADGYTLMLTDNTFAITPSLFKKRKFDPVADFTPVTLVASTPVVLVVAQNAPYKTLADLVSASKKGSAPMPYGAGGYGGAVHLAFELLADQAQGNFVAVPYKGSGEVLAAVLSGTVQALISGMPSVAGQIKQGGLRPLAVSGTRRQPAIPNVPTFAEAGLPNYKVMPWFGVLGPRGLPDGVTAKLHDAITAELRKPDFRTAMDAIGAAPEGQGPAEFSRMLKDEVATWSSVARKAQIEPQ</sequence>
<organism evidence="3 4">
    <name type="scientific">Paracidovorax cattleyae</name>
    <dbReference type="NCBI Taxonomy" id="80868"/>
    <lineage>
        <taxon>Bacteria</taxon>
        <taxon>Pseudomonadati</taxon>
        <taxon>Pseudomonadota</taxon>
        <taxon>Betaproteobacteria</taxon>
        <taxon>Burkholderiales</taxon>
        <taxon>Comamonadaceae</taxon>
        <taxon>Paracidovorax</taxon>
    </lineage>
</organism>
<accession>A0A1H0WAS3</accession>
<dbReference type="PIRSF" id="PIRSF017082">
    <property type="entry name" value="YflP"/>
    <property type="match status" value="1"/>
</dbReference>
<dbReference type="Gene3D" id="3.40.190.150">
    <property type="entry name" value="Bordetella uptake gene, domain 1"/>
    <property type="match status" value="1"/>
</dbReference>
<dbReference type="CDD" id="cd07012">
    <property type="entry name" value="PBP2_Bug_TTT"/>
    <property type="match status" value="1"/>
</dbReference>
<gene>
    <name evidence="3" type="ORF">SAMN04489708_1358</name>
</gene>
<dbReference type="PANTHER" id="PTHR42928">
    <property type="entry name" value="TRICARBOXYLATE-BINDING PROTEIN"/>
    <property type="match status" value="1"/>
</dbReference>